<dbReference type="EMBL" id="JAPDHF010000010">
    <property type="protein sequence ID" value="KAJ4012029.1"/>
    <property type="molecule type" value="Genomic_DNA"/>
</dbReference>
<dbReference type="PANTHER" id="PTHR38166:SF1">
    <property type="entry name" value="C2H2-TYPE DOMAIN-CONTAINING PROTEIN"/>
    <property type="match status" value="1"/>
</dbReference>
<dbReference type="PANTHER" id="PTHR38166">
    <property type="entry name" value="C2H2-TYPE DOMAIN-CONTAINING PROTEIN-RELATED"/>
    <property type="match status" value="1"/>
</dbReference>
<name>A0A9W8PMK7_9HYPO</name>
<protein>
    <recommendedName>
        <fullName evidence="4">C2H2-type domain-containing protein</fullName>
    </recommendedName>
</protein>
<proteinExistence type="predicted"/>
<dbReference type="Proteomes" id="UP001152130">
    <property type="component" value="Unassembled WGS sequence"/>
</dbReference>
<dbReference type="OrthoDB" id="5241264at2759"/>
<dbReference type="AlphaFoldDB" id="A0A9W8PMK7"/>
<reference evidence="2" key="1">
    <citation type="submission" date="2022-10" db="EMBL/GenBank/DDBJ databases">
        <title>Fusarium specimens isolated from Avocado Roots.</title>
        <authorList>
            <person name="Stajich J."/>
            <person name="Roper C."/>
            <person name="Heimlech-Rivalta G."/>
        </authorList>
    </citation>
    <scope>NUCLEOTIDE SEQUENCE</scope>
    <source>
        <strain evidence="2">CF00143</strain>
    </source>
</reference>
<evidence type="ECO:0000256" key="1">
    <source>
        <dbReference type="SAM" id="MobiDB-lite"/>
    </source>
</evidence>
<feature type="compositionally biased region" description="Polar residues" evidence="1">
    <location>
        <begin position="35"/>
        <end position="52"/>
    </location>
</feature>
<gene>
    <name evidence="2" type="ORF">NW766_007330</name>
</gene>
<evidence type="ECO:0000313" key="2">
    <source>
        <dbReference type="EMBL" id="KAJ4012029.1"/>
    </source>
</evidence>
<feature type="region of interest" description="Disordered" evidence="1">
    <location>
        <begin position="34"/>
        <end position="55"/>
    </location>
</feature>
<keyword evidence="3" id="KW-1185">Reference proteome</keyword>
<accession>A0A9W8PMK7</accession>
<evidence type="ECO:0000313" key="3">
    <source>
        <dbReference type="Proteomes" id="UP001152130"/>
    </source>
</evidence>
<comment type="caution">
    <text evidence="2">The sequence shown here is derived from an EMBL/GenBank/DDBJ whole genome shotgun (WGS) entry which is preliminary data.</text>
</comment>
<evidence type="ECO:0008006" key="4">
    <source>
        <dbReference type="Google" id="ProtNLM"/>
    </source>
</evidence>
<organism evidence="2 3">
    <name type="scientific">Fusarium irregulare</name>
    <dbReference type="NCBI Taxonomy" id="2494466"/>
    <lineage>
        <taxon>Eukaryota</taxon>
        <taxon>Fungi</taxon>
        <taxon>Dikarya</taxon>
        <taxon>Ascomycota</taxon>
        <taxon>Pezizomycotina</taxon>
        <taxon>Sordariomycetes</taxon>
        <taxon>Hypocreomycetidae</taxon>
        <taxon>Hypocreales</taxon>
        <taxon>Nectriaceae</taxon>
        <taxon>Fusarium</taxon>
        <taxon>Fusarium incarnatum-equiseti species complex</taxon>
    </lineage>
</organism>
<sequence>MTMSILAVSVKRLKTFFKMFLCGCCRSSMPIRQLKPSSQNQSNTVMSQSTVSKLPDTLDSRHLDRHSTLLGGAIRGVKRTRTSQCRSYVGSQPDALLHGCVTPLSPKYGAKYESPSSNDQSEGESIDLWEQGQCLTDVLEDRRHKIKTQALKLFGKWRAETKYIAPREDRLPPRKRCKRSSTRSIYTQSEDEGDISDEELVVVSQPARRKLFLHLACPFQIFAPDEYQKCLLKDDLQSIEELNEHLFRCHTRPIHCLICYKAFDTLIQRDDHVLSETCQKRDVGPEYGLDESQKSKLIRGDSWHLGERRRWYRHWSVIFPGSKNPPSPYLDRGLGLSVSMMRDFWELYGSQCVSDCLEHEDLTDEQGDSVQRVLYELALEDLLGEMIQEEDDFICLNEE</sequence>